<name>A0A0F0CNT9_9BACT</name>
<evidence type="ECO:0000256" key="3">
    <source>
        <dbReference type="ARBA" id="ARBA00022603"/>
    </source>
</evidence>
<dbReference type="GO" id="GO:0008170">
    <property type="term" value="F:N-methyltransferase activity"/>
    <property type="evidence" value="ECO:0007669"/>
    <property type="project" value="InterPro"/>
</dbReference>
<dbReference type="InterPro" id="IPR003356">
    <property type="entry name" value="DNA_methylase_A-5"/>
</dbReference>
<evidence type="ECO:0000256" key="1">
    <source>
        <dbReference type="ARBA" id="ARBA00006594"/>
    </source>
</evidence>
<dbReference type="Proteomes" id="UP000033428">
    <property type="component" value="Unassembled WGS sequence"/>
</dbReference>
<dbReference type="AlphaFoldDB" id="A0A0F0CNT9"/>
<keyword evidence="10" id="KW-1185">Reference proteome</keyword>
<dbReference type="InterPro" id="IPR025931">
    <property type="entry name" value="TaqI_C"/>
</dbReference>
<dbReference type="Pfam" id="PF02384">
    <property type="entry name" value="N6_Mtase"/>
    <property type="match status" value="1"/>
</dbReference>
<evidence type="ECO:0000313" key="9">
    <source>
        <dbReference type="EMBL" id="KJJ84932.1"/>
    </source>
</evidence>
<gene>
    <name evidence="9" type="ORF">OMAG_001162</name>
</gene>
<dbReference type="InterPro" id="IPR029063">
    <property type="entry name" value="SAM-dependent_MTases_sf"/>
</dbReference>
<dbReference type="EC" id="2.1.1.72" evidence="2"/>
<comment type="caution">
    <text evidence="9">The sequence shown here is derived from an EMBL/GenBank/DDBJ whole genome shotgun (WGS) entry which is preliminary data.</text>
</comment>
<comment type="catalytic activity">
    <reaction evidence="6">
        <text>a 2'-deoxyadenosine in DNA + S-adenosyl-L-methionine = an N(6)-methyl-2'-deoxyadenosine in DNA + S-adenosyl-L-homocysteine + H(+)</text>
        <dbReference type="Rhea" id="RHEA:15197"/>
        <dbReference type="Rhea" id="RHEA-COMP:12418"/>
        <dbReference type="Rhea" id="RHEA-COMP:12419"/>
        <dbReference type="ChEBI" id="CHEBI:15378"/>
        <dbReference type="ChEBI" id="CHEBI:57856"/>
        <dbReference type="ChEBI" id="CHEBI:59789"/>
        <dbReference type="ChEBI" id="CHEBI:90615"/>
        <dbReference type="ChEBI" id="CHEBI:90616"/>
        <dbReference type="EC" id="2.1.1.72"/>
    </reaction>
</comment>
<evidence type="ECO:0000256" key="2">
    <source>
        <dbReference type="ARBA" id="ARBA00011900"/>
    </source>
</evidence>
<evidence type="ECO:0000259" key="8">
    <source>
        <dbReference type="Pfam" id="PF12950"/>
    </source>
</evidence>
<protein>
    <recommendedName>
        <fullName evidence="2">site-specific DNA-methyltransferase (adenine-specific)</fullName>
        <ecNumber evidence="2">2.1.1.72</ecNumber>
    </recommendedName>
</protein>
<evidence type="ECO:0000256" key="4">
    <source>
        <dbReference type="ARBA" id="ARBA00022679"/>
    </source>
</evidence>
<dbReference type="GO" id="GO:0032259">
    <property type="term" value="P:methylation"/>
    <property type="evidence" value="ECO:0007669"/>
    <property type="project" value="UniProtKB-KW"/>
</dbReference>
<keyword evidence="3 9" id="KW-0489">Methyltransferase</keyword>
<dbReference type="PATRIC" id="fig|1609969.3.peg.1248"/>
<evidence type="ECO:0000313" key="10">
    <source>
        <dbReference type="Proteomes" id="UP000033428"/>
    </source>
</evidence>
<dbReference type="Pfam" id="PF12950">
    <property type="entry name" value="TaqI_C"/>
    <property type="match status" value="1"/>
</dbReference>
<proteinExistence type="inferred from homology"/>
<feature type="domain" description="DNA methylase adenine-specific" evidence="7">
    <location>
        <begin position="182"/>
        <end position="437"/>
    </location>
</feature>
<dbReference type="PROSITE" id="PS00092">
    <property type="entry name" value="N6_MTASE"/>
    <property type="match status" value="1"/>
</dbReference>
<feature type="domain" description="TaqI-like C-terminal specificity" evidence="8">
    <location>
        <begin position="500"/>
        <end position="611"/>
    </location>
</feature>
<dbReference type="InterPro" id="IPR002052">
    <property type="entry name" value="DNA_methylase_N6_adenine_CS"/>
</dbReference>
<organism evidence="9 10">
    <name type="scientific">Candidatus Omnitrophus magneticus</name>
    <dbReference type="NCBI Taxonomy" id="1609969"/>
    <lineage>
        <taxon>Bacteria</taxon>
        <taxon>Pseudomonadati</taxon>
        <taxon>Candidatus Omnitrophota</taxon>
        <taxon>Candidatus Omnitrophus</taxon>
    </lineage>
</organism>
<dbReference type="Gene3D" id="3.40.50.150">
    <property type="entry name" value="Vaccinia Virus protein VP39"/>
    <property type="match status" value="1"/>
</dbReference>
<dbReference type="GO" id="GO:0009307">
    <property type="term" value="P:DNA restriction-modification system"/>
    <property type="evidence" value="ECO:0007669"/>
    <property type="project" value="UniProtKB-KW"/>
</dbReference>
<dbReference type="GO" id="GO:0009007">
    <property type="term" value="F:site-specific DNA-methyltransferase (adenine-specific) activity"/>
    <property type="evidence" value="ECO:0007669"/>
    <property type="project" value="UniProtKB-EC"/>
</dbReference>
<keyword evidence="4" id="KW-0808">Transferase</keyword>
<evidence type="ECO:0000256" key="6">
    <source>
        <dbReference type="ARBA" id="ARBA00047942"/>
    </source>
</evidence>
<dbReference type="PANTHER" id="PTHR33841">
    <property type="entry name" value="DNA METHYLTRANSFERASE YEEA-RELATED"/>
    <property type="match status" value="1"/>
</dbReference>
<accession>A0A0F0CNT9</accession>
<sequence>MNRVFTQKNEVMDINQTADFLGISSATARNWLRHNYLIPISPDGKINFLVKDVIILKENLMNGNVARLRKRANKDKSSKTFLPVEYLSDIQKAIDVDNAVKLIFEYGVSAEEGLFFLALNYLSREGLIAGFEKLDDIFDDEKKVFRHRQIMREIKDWAGKIYFKSGADFQSKILDCHIPNVQDFLGVVYQTLSLVGDKSKTGAYYTPATIVKTIADDYIKSFNCKILDPSCGTGQFLLTSLDRLIALGGERGALENIWGLDIDDISVRIARINLLLKCKTRDDIAPNIFRQNTLLDNTYDLFSSEVRIKEQFFDLVITNPPWGAKFSHTELSQLNLLFPGIQSGESFSYFIEKGIRYLKDDGILSYILPESFLNVKIHADIRKCILSDTTILKIVSLNRAFKNVFTPAVRLDLKKSELQSENLIDIKNSGDFKARQKDFAKNSNYEFSININAEDKLVFDKIFSKKYYTFAGYAEWALGIVTGDNDKYLSGEKLSGYEAVLTGKEVSKFVYQTPKQFIKYEPEKFQQSAPIAKYRAKEKLIYRFISKELVFSYDDKKILTLNSANILIPSMDKYPVKFILGLFNSSLYQYIFQKKFSSIKVLRSHIEELPLPDWSEKEIRVLSELTENIMDARGNETEYKRLFREIDYFVMSQWGLTKEEMDLVARSIGSTAD</sequence>
<dbReference type="GO" id="GO:0003677">
    <property type="term" value="F:DNA binding"/>
    <property type="evidence" value="ECO:0007669"/>
    <property type="project" value="InterPro"/>
</dbReference>
<reference evidence="9 10" key="1">
    <citation type="submission" date="2015-02" db="EMBL/GenBank/DDBJ databases">
        <title>Single-cell genomics of uncultivated deep-branching MTB reveals a conserved set of magnetosome genes.</title>
        <authorList>
            <person name="Kolinko S."/>
            <person name="Richter M."/>
            <person name="Glockner F.O."/>
            <person name="Brachmann A."/>
            <person name="Schuler D."/>
        </authorList>
    </citation>
    <scope>NUCLEOTIDE SEQUENCE [LARGE SCALE GENOMIC DNA]</scope>
    <source>
        <strain evidence="9">SKK-01</strain>
    </source>
</reference>
<keyword evidence="5" id="KW-0680">Restriction system</keyword>
<dbReference type="PRINTS" id="PR00507">
    <property type="entry name" value="N12N6MTFRASE"/>
</dbReference>
<dbReference type="InterPro" id="IPR050953">
    <property type="entry name" value="N4_N6_ade-DNA_methylase"/>
</dbReference>
<dbReference type="SUPFAM" id="SSF53335">
    <property type="entry name" value="S-adenosyl-L-methionine-dependent methyltransferases"/>
    <property type="match status" value="1"/>
</dbReference>
<comment type="similarity">
    <text evidence="1">Belongs to the N(4)/N(6)-methyltransferase family.</text>
</comment>
<evidence type="ECO:0000256" key="5">
    <source>
        <dbReference type="ARBA" id="ARBA00022747"/>
    </source>
</evidence>
<evidence type="ECO:0000259" key="7">
    <source>
        <dbReference type="Pfam" id="PF02384"/>
    </source>
</evidence>
<dbReference type="PANTHER" id="PTHR33841:SF1">
    <property type="entry name" value="DNA METHYLTRANSFERASE A"/>
    <property type="match status" value="1"/>
</dbReference>
<dbReference type="EMBL" id="JYNY01000232">
    <property type="protein sequence ID" value="KJJ84932.1"/>
    <property type="molecule type" value="Genomic_DNA"/>
</dbReference>
<dbReference type="CDD" id="cd02440">
    <property type="entry name" value="AdoMet_MTases"/>
    <property type="match status" value="1"/>
</dbReference>